<accession>A0AAD7S8T1</accession>
<evidence type="ECO:0000313" key="2">
    <source>
        <dbReference type="EMBL" id="KAJ8396861.1"/>
    </source>
</evidence>
<dbReference type="EMBL" id="JAINUG010000102">
    <property type="protein sequence ID" value="KAJ8396861.1"/>
    <property type="molecule type" value="Genomic_DNA"/>
</dbReference>
<feature type="region of interest" description="Disordered" evidence="1">
    <location>
        <begin position="100"/>
        <end position="143"/>
    </location>
</feature>
<comment type="caution">
    <text evidence="2">The sequence shown here is derived from an EMBL/GenBank/DDBJ whole genome shotgun (WGS) entry which is preliminary data.</text>
</comment>
<protein>
    <submittedName>
        <fullName evidence="2">Uncharacterized protein</fullName>
    </submittedName>
</protein>
<evidence type="ECO:0000313" key="3">
    <source>
        <dbReference type="Proteomes" id="UP001221898"/>
    </source>
</evidence>
<dbReference type="Proteomes" id="UP001221898">
    <property type="component" value="Unassembled WGS sequence"/>
</dbReference>
<sequence length="143" mass="15398">MLLGKSAGVVARPCLVVESEPRRGSGTEAESEPQTDMLSEGLSAALARAARTRCPRVSRFEGRHCGPLSCPWPGLNGPFDGRPGACHRAPCPGAERRLKAQNTWQKMRPSSSPKPPSEGEGEIQYRRSRYRAYGGSSGASMDE</sequence>
<organism evidence="2 3">
    <name type="scientific">Aldrovandia affinis</name>
    <dbReference type="NCBI Taxonomy" id="143900"/>
    <lineage>
        <taxon>Eukaryota</taxon>
        <taxon>Metazoa</taxon>
        <taxon>Chordata</taxon>
        <taxon>Craniata</taxon>
        <taxon>Vertebrata</taxon>
        <taxon>Euteleostomi</taxon>
        <taxon>Actinopterygii</taxon>
        <taxon>Neopterygii</taxon>
        <taxon>Teleostei</taxon>
        <taxon>Notacanthiformes</taxon>
        <taxon>Halosauridae</taxon>
        <taxon>Aldrovandia</taxon>
    </lineage>
</organism>
<feature type="region of interest" description="Disordered" evidence="1">
    <location>
        <begin position="16"/>
        <end position="40"/>
    </location>
</feature>
<name>A0AAD7S8T1_9TELE</name>
<reference evidence="2" key="1">
    <citation type="journal article" date="2023" name="Science">
        <title>Genome structures resolve the early diversification of teleost fishes.</title>
        <authorList>
            <person name="Parey E."/>
            <person name="Louis A."/>
            <person name="Montfort J."/>
            <person name="Bouchez O."/>
            <person name="Roques C."/>
            <person name="Iampietro C."/>
            <person name="Lluch J."/>
            <person name="Castinel A."/>
            <person name="Donnadieu C."/>
            <person name="Desvignes T."/>
            <person name="Floi Bucao C."/>
            <person name="Jouanno E."/>
            <person name="Wen M."/>
            <person name="Mejri S."/>
            <person name="Dirks R."/>
            <person name="Jansen H."/>
            <person name="Henkel C."/>
            <person name="Chen W.J."/>
            <person name="Zahm M."/>
            <person name="Cabau C."/>
            <person name="Klopp C."/>
            <person name="Thompson A.W."/>
            <person name="Robinson-Rechavi M."/>
            <person name="Braasch I."/>
            <person name="Lecointre G."/>
            <person name="Bobe J."/>
            <person name="Postlethwait J.H."/>
            <person name="Berthelot C."/>
            <person name="Roest Crollius H."/>
            <person name="Guiguen Y."/>
        </authorList>
    </citation>
    <scope>NUCLEOTIDE SEQUENCE</scope>
    <source>
        <strain evidence="2">NC1722</strain>
    </source>
</reference>
<evidence type="ECO:0000256" key="1">
    <source>
        <dbReference type="SAM" id="MobiDB-lite"/>
    </source>
</evidence>
<dbReference type="AlphaFoldDB" id="A0AAD7S8T1"/>
<keyword evidence="3" id="KW-1185">Reference proteome</keyword>
<gene>
    <name evidence="2" type="ORF">AAFF_G00011840</name>
</gene>
<feature type="compositionally biased region" description="Low complexity" evidence="1">
    <location>
        <begin position="131"/>
        <end position="143"/>
    </location>
</feature>
<proteinExistence type="predicted"/>